<protein>
    <submittedName>
        <fullName evidence="1">Uncharacterized protein</fullName>
    </submittedName>
</protein>
<organism evidence="1 2">
    <name type="scientific">Methylomonas albis</name>
    <dbReference type="NCBI Taxonomy" id="1854563"/>
    <lineage>
        <taxon>Bacteria</taxon>
        <taxon>Pseudomonadati</taxon>
        <taxon>Pseudomonadota</taxon>
        <taxon>Gammaproteobacteria</taxon>
        <taxon>Methylococcales</taxon>
        <taxon>Methylococcaceae</taxon>
        <taxon>Methylomonas</taxon>
    </lineage>
</organism>
<name>A0ABR9CWB8_9GAMM</name>
<keyword evidence="2" id="KW-1185">Reference proteome</keyword>
<dbReference type="EMBL" id="JACXSS010000001">
    <property type="protein sequence ID" value="MBD9355168.1"/>
    <property type="molecule type" value="Genomic_DNA"/>
</dbReference>
<dbReference type="RefSeq" id="WP_192373567.1">
    <property type="nucleotide sequence ID" value="NZ_CAJHIV010000001.1"/>
</dbReference>
<gene>
    <name evidence="1" type="ORF">IE877_04620</name>
</gene>
<accession>A0ABR9CWB8</accession>
<dbReference type="Proteomes" id="UP000652176">
    <property type="component" value="Unassembled WGS sequence"/>
</dbReference>
<reference evidence="1 2" key="1">
    <citation type="submission" date="2020-09" db="EMBL/GenBank/DDBJ databases">
        <title>Methylomonas albis sp. nov. and Methylomonas fluvii sp. nov.: Two cold-adapted methanotrophs from the River Elbe and an amended description of Methylovulum psychrotolerans strain Eb1.</title>
        <authorList>
            <person name="Bussmann I.K."/>
            <person name="Klings K.-W."/>
            <person name="Warnstedt J."/>
            <person name="Hoppert M."/>
            <person name="Saborowski A."/>
            <person name="Horn F."/>
            <person name="Liebner S."/>
        </authorList>
    </citation>
    <scope>NUCLEOTIDE SEQUENCE [LARGE SCALE GENOMIC DNA]</scope>
    <source>
        <strain evidence="1 2">EbA</strain>
    </source>
</reference>
<evidence type="ECO:0000313" key="1">
    <source>
        <dbReference type="EMBL" id="MBD9355168.1"/>
    </source>
</evidence>
<proteinExistence type="predicted"/>
<comment type="caution">
    <text evidence="1">The sequence shown here is derived from an EMBL/GenBank/DDBJ whole genome shotgun (WGS) entry which is preliminary data.</text>
</comment>
<sequence length="206" mass="23611">MFEDLSFKVISSVEVDSKFVQPTLMLYEQIGFKLNVLYHDIRAVLQNSHEYLAEMGKALYEHPVETLSAWSDQLMYGATDLYTRIESDFLPEAMAVYQHWQSRLLAGADTASQYWQRFYDDPEQATIAAIEPVSRYLISAADQSEQYWQMFTESAEAGLIGGYYILSEWLRFLIDQPDAALTAMYTNALSILLNIYYDAMSALLIA</sequence>
<evidence type="ECO:0000313" key="2">
    <source>
        <dbReference type="Proteomes" id="UP000652176"/>
    </source>
</evidence>